<organism evidence="3">
    <name type="scientific">Morchella importuna</name>
    <dbReference type="NCBI Taxonomy" id="1174673"/>
    <lineage>
        <taxon>Eukaryota</taxon>
        <taxon>Fungi</taxon>
        <taxon>Dikarya</taxon>
        <taxon>Ascomycota</taxon>
        <taxon>Pezizomycotina</taxon>
        <taxon>Pezizomycetes</taxon>
        <taxon>Pezizales</taxon>
        <taxon>Morchellaceae</taxon>
        <taxon>Morchella</taxon>
    </lineage>
</organism>
<accession>A0A650AF72</accession>
<dbReference type="GO" id="GO:0004519">
    <property type="term" value="F:endonuclease activity"/>
    <property type="evidence" value="ECO:0007669"/>
    <property type="project" value="InterPro"/>
</dbReference>
<dbReference type="EMBL" id="MK527108">
    <property type="protein sequence ID" value="QGN66670.1"/>
    <property type="molecule type" value="Genomic_DNA"/>
</dbReference>
<proteinExistence type="predicted"/>
<evidence type="ECO:0000259" key="2">
    <source>
        <dbReference type="Pfam" id="PF00961"/>
    </source>
</evidence>
<name>A0A650AF72_9PEZI</name>
<protein>
    <recommendedName>
        <fullName evidence="2">Homing endonuclease LAGLIDADG domain-containing protein</fullName>
    </recommendedName>
</protein>
<dbReference type="InterPro" id="IPR051289">
    <property type="entry name" value="LAGLIDADG_Endonuclease"/>
</dbReference>
<dbReference type="InterPro" id="IPR027434">
    <property type="entry name" value="Homing_endonucl"/>
</dbReference>
<feature type="domain" description="Homing endonuclease LAGLIDADG" evidence="2">
    <location>
        <begin position="16"/>
        <end position="110"/>
    </location>
</feature>
<reference evidence="3" key="1">
    <citation type="submission" date="2019-02" db="EMBL/GenBank/DDBJ databases">
        <title>The largest mitochondrial genome of Morchella importuna (272.2 kb) among fungi reservoir of numerous mitochondrial ORFs, repeatitive sequences and nuclear genome horizontal transfer.</title>
        <authorList>
            <person name="Liu W."/>
            <person name="Bian Y."/>
        </authorList>
    </citation>
    <scope>NUCLEOTIDE SEQUENCE</scope>
</reference>
<dbReference type="AlphaFoldDB" id="A0A650AF72"/>
<dbReference type="Pfam" id="PF00961">
    <property type="entry name" value="LAGLIDADG_1"/>
    <property type="match status" value="1"/>
</dbReference>
<sequence length="288" mass="32236">MKEPAGGGGEGPYWVSGFIDGDGSFTISIESTTNYVNVRLMIGLNHRENVLIQRILEFFGVGRINLSPKQEMVYYTVGNIKDLISIIVPHFDTYKLIGNKYNNYLIWREILLKVNSKAHLTSEGSNKIKELRSKLNKYPERDKNLNLSNVAGANGLSSHSTSSEEPNRKLYGGSERQTLKRYPRGFRSYSTKSYNNVNYLGEPAGGKNLKRLSPYLASAPGERALGCVSPAPRQGGDAGGPPFLPGGGRKKEKGAPFSFLFFFFKKIPKEKGAPFHIYFFFKLNMKRF</sequence>
<dbReference type="RefSeq" id="YP_009722268.1">
    <property type="nucleotide sequence ID" value="NC_045397.1"/>
</dbReference>
<dbReference type="InterPro" id="IPR004860">
    <property type="entry name" value="LAGLIDADG_dom"/>
</dbReference>
<dbReference type="GO" id="GO:0005739">
    <property type="term" value="C:mitochondrion"/>
    <property type="evidence" value="ECO:0007669"/>
    <property type="project" value="UniProtKB-ARBA"/>
</dbReference>
<dbReference type="Gene3D" id="3.10.28.10">
    <property type="entry name" value="Homing endonucleases"/>
    <property type="match status" value="1"/>
</dbReference>
<evidence type="ECO:0000313" key="3">
    <source>
        <dbReference type="EMBL" id="QGN66670.1"/>
    </source>
</evidence>
<geneLocation type="mitochondrion" evidence="3"/>
<evidence type="ECO:0000256" key="1">
    <source>
        <dbReference type="SAM" id="MobiDB-lite"/>
    </source>
</evidence>
<gene>
    <name evidence="3" type="primary">orf288</name>
</gene>
<dbReference type="SUPFAM" id="SSF55608">
    <property type="entry name" value="Homing endonucleases"/>
    <property type="match status" value="1"/>
</dbReference>
<dbReference type="GeneID" id="42905992"/>
<dbReference type="PANTHER" id="PTHR36181:SF4">
    <property type="entry name" value="LAGLIDADG ENDONUCLEASE"/>
    <property type="match status" value="1"/>
</dbReference>
<feature type="region of interest" description="Disordered" evidence="1">
    <location>
        <begin position="149"/>
        <end position="176"/>
    </location>
</feature>
<keyword evidence="3" id="KW-0496">Mitochondrion</keyword>
<dbReference type="PANTHER" id="PTHR36181">
    <property type="entry name" value="INTRON-ENCODED ENDONUCLEASE AI3-RELATED"/>
    <property type="match status" value="1"/>
</dbReference>
<feature type="compositionally biased region" description="Polar residues" evidence="1">
    <location>
        <begin position="149"/>
        <end position="164"/>
    </location>
</feature>